<sequence>MAQRLGTVKRVLSELSARGISAQLVHQSEASTRHLQSALGVPAMSTHTLRYTPIEADCVVLVDGDLIDGKAMTTLETLGKDLVFIAPQEALPGVPDGTLRALRSQAELFPYLGGDEEYPRTFGCHHIAETCFNCEWLVAQWKADRRDSEAGKAESNE</sequence>
<dbReference type="Proteomes" id="UP000056453">
    <property type="component" value="Unassembled WGS sequence"/>
</dbReference>
<protein>
    <submittedName>
        <fullName evidence="1">Uncharacterized protein</fullName>
    </submittedName>
</protein>
<proteinExistence type="predicted"/>
<comment type="caution">
    <text evidence="1">The sequence shown here is derived from an EMBL/GenBank/DDBJ whole genome shotgun (WGS) entry which is preliminary data.</text>
</comment>
<reference evidence="1 2" key="1">
    <citation type="submission" date="2015-11" db="EMBL/GenBank/DDBJ databases">
        <title>Expanding the genomic diversity of Burkholderia species for the development of highly accurate diagnostics.</title>
        <authorList>
            <person name="Sahl J."/>
            <person name="Keim P."/>
            <person name="Wagner D."/>
        </authorList>
    </citation>
    <scope>NUCLEOTIDE SEQUENCE [LARGE SCALE GENOMIC DNA]</scope>
    <source>
        <strain evidence="1 2">MSMB1808WGS</strain>
    </source>
</reference>
<evidence type="ECO:0000313" key="2">
    <source>
        <dbReference type="Proteomes" id="UP000056453"/>
    </source>
</evidence>
<name>A0AAW3MYQ9_9BURK</name>
<dbReference type="AlphaFoldDB" id="A0AAW3MYQ9"/>
<accession>A0AAW3MYQ9</accession>
<dbReference type="EMBL" id="LPBJ01000047">
    <property type="protein sequence ID" value="KVP98130.1"/>
    <property type="molecule type" value="Genomic_DNA"/>
</dbReference>
<organism evidence="1 2">
    <name type="scientific">Burkholderia ubonensis</name>
    <dbReference type="NCBI Taxonomy" id="101571"/>
    <lineage>
        <taxon>Bacteria</taxon>
        <taxon>Pseudomonadati</taxon>
        <taxon>Pseudomonadota</taxon>
        <taxon>Betaproteobacteria</taxon>
        <taxon>Burkholderiales</taxon>
        <taxon>Burkholderiaceae</taxon>
        <taxon>Burkholderia</taxon>
        <taxon>Burkholderia cepacia complex</taxon>
    </lineage>
</organism>
<keyword evidence="2" id="KW-1185">Reference proteome</keyword>
<evidence type="ECO:0000313" key="1">
    <source>
        <dbReference type="EMBL" id="KVP98130.1"/>
    </source>
</evidence>
<gene>
    <name evidence="1" type="ORF">WJ96_06040</name>
</gene>